<dbReference type="eggNOG" id="COG4926">
    <property type="taxonomic scope" value="Bacteria"/>
</dbReference>
<dbReference type="RefSeq" id="WP_009127182.1">
    <property type="nucleotide sequence ID" value="NZ_JH992940.1"/>
</dbReference>
<protein>
    <submittedName>
        <fullName evidence="1">Uncharacterized protein</fullName>
    </submittedName>
</protein>
<proteinExistence type="predicted"/>
<gene>
    <name evidence="1" type="ORF">HMPREF9447_00046</name>
</gene>
<sequence length="879" mass="95870">MDELKLTGTPFSTTYKRTTSRPMDSSEIFETIDAATMYAQNANKTHVPYPGQIISVKGGEVYKLLIDPEMPDDSAKGFYHCKLDIIGGNISNDNRYLRKDQEDTAQKIIHFREGIDAKKVSTLEQIVLLEDIASKNFTPGSTGFGIKEDEVGNYHLDIDFVNIRRKLTADEIQVQRSYYVGGKQWVTPGAGIVCTSVEDTGSVYRCHFKTTDADGREVKCLFQSDDWAICETFNLEKKVGGTLGNHYYWRLVVGVGTDYIDLSKSNAGPGSDTPMPGDEIVQLGNKSDTSRQGAICSDAITTGGPYIRVYKGIIDYHLPQPKIDLNPDKSTIIAKLISEATGKDVDTILGEIQGSLDIIKGQTDKEYTMWFYDYAPTLSNIPASEWTTDDLRIMHEQDMFYNRKSGLAYRFEKSGNTWAWNNITDLQTIKALEDAARAQDTADGKRRTFVAQPTDSQAYDVGDLWVNVMYSDANVSYKNDVLVCKTAKAKGVAFSISHWEPTSTATTAYIENLGNQIVIAVTDSDEGIEAAKKLANQGIKDASDAAKSASEALGIANSANSAATKNTTVIQATKESLTLLAQGIHFDASGEKITNINTSGLITTADFSALYGKEIVYDKDGHVDMTKMSGLITEAGLTEMFSSLADDNGYVKKAYIDLFVTQLPDKSFQSNVVINADQIRFDGNIVANGTFFVDTEGNLTMNNITAKNGIFNGTVNADNGEIGGFKITESSIGSKIAGDNLLLTKNGISFDGAKKSAGIGDTLPLSTGATDQVAAIFTVNLDDYDLQSESLATVNISSLGGRESCALSINTDSENGVAISYKGKINTHGKDRYGSDYGNYGLTMGVGFRDCWDPNNNVFRFGDLFFVDGILTRIQWRSS</sequence>
<reference evidence="1 2" key="1">
    <citation type="submission" date="2012-09" db="EMBL/GenBank/DDBJ databases">
        <title>The Genome Sequence of Bacteroides oleiciplenus YIT 12058.</title>
        <authorList>
            <consortium name="The Broad Institute Genome Sequencing Platform"/>
            <person name="Earl A."/>
            <person name="Ward D."/>
            <person name="Feldgarden M."/>
            <person name="Gevers D."/>
            <person name="Morotomi M."/>
            <person name="Walker B."/>
            <person name="Young S.K."/>
            <person name="Zeng Q."/>
            <person name="Gargeya S."/>
            <person name="Fitzgerald M."/>
            <person name="Haas B."/>
            <person name="Abouelleil A."/>
            <person name="Alvarado L."/>
            <person name="Arachchi H.M."/>
            <person name="Berlin A.M."/>
            <person name="Chapman S.B."/>
            <person name="Goldberg J."/>
            <person name="Griggs A."/>
            <person name="Gujja S."/>
            <person name="Hansen M."/>
            <person name="Howarth C."/>
            <person name="Imamovic A."/>
            <person name="Larimer J."/>
            <person name="McCowen C."/>
            <person name="Montmayeur A."/>
            <person name="Murphy C."/>
            <person name="Neiman D."/>
            <person name="Pearson M."/>
            <person name="Priest M."/>
            <person name="Roberts A."/>
            <person name="Saif S."/>
            <person name="Shea T."/>
            <person name="Sisk P."/>
            <person name="Sykes S."/>
            <person name="Wortman J."/>
            <person name="Nusbaum C."/>
            <person name="Birren B."/>
        </authorList>
    </citation>
    <scope>NUCLEOTIDE SEQUENCE [LARGE SCALE GENOMIC DNA]</scope>
    <source>
        <strain evidence="1 2">YIT 12058</strain>
    </source>
</reference>
<evidence type="ECO:0000313" key="1">
    <source>
        <dbReference type="EMBL" id="EKU92389.1"/>
    </source>
</evidence>
<dbReference type="STRING" id="742727.HMPREF9447_00046"/>
<comment type="caution">
    <text evidence="1">The sequence shown here is derived from an EMBL/GenBank/DDBJ whole genome shotgun (WGS) entry which is preliminary data.</text>
</comment>
<evidence type="ECO:0000313" key="2">
    <source>
        <dbReference type="Proteomes" id="UP000009872"/>
    </source>
</evidence>
<organism evidence="1 2">
    <name type="scientific">Bacteroides oleiciplenus YIT 12058</name>
    <dbReference type="NCBI Taxonomy" id="742727"/>
    <lineage>
        <taxon>Bacteria</taxon>
        <taxon>Pseudomonadati</taxon>
        <taxon>Bacteroidota</taxon>
        <taxon>Bacteroidia</taxon>
        <taxon>Bacteroidales</taxon>
        <taxon>Bacteroidaceae</taxon>
        <taxon>Bacteroides</taxon>
    </lineage>
</organism>
<dbReference type="Proteomes" id="UP000009872">
    <property type="component" value="Unassembled WGS sequence"/>
</dbReference>
<dbReference type="HOGENOM" id="CLU_344096_0_0_10"/>
<dbReference type="EMBL" id="ADLF01000001">
    <property type="protein sequence ID" value="EKU92389.1"/>
    <property type="molecule type" value="Genomic_DNA"/>
</dbReference>
<dbReference type="PATRIC" id="fig|742727.4.peg.45"/>
<keyword evidence="2" id="KW-1185">Reference proteome</keyword>
<accession>K9E5J9</accession>
<dbReference type="AlphaFoldDB" id="K9E5J9"/>
<name>K9E5J9_9BACE</name>